<dbReference type="InParanoid" id="D3BEG1"/>
<organism evidence="1 2">
    <name type="scientific">Heterostelium pallidum (strain ATCC 26659 / Pp 5 / PN500)</name>
    <name type="common">Cellular slime mold</name>
    <name type="synonym">Polysphondylium pallidum</name>
    <dbReference type="NCBI Taxonomy" id="670386"/>
    <lineage>
        <taxon>Eukaryota</taxon>
        <taxon>Amoebozoa</taxon>
        <taxon>Evosea</taxon>
        <taxon>Eumycetozoa</taxon>
        <taxon>Dictyostelia</taxon>
        <taxon>Acytosteliales</taxon>
        <taxon>Acytosteliaceae</taxon>
        <taxon>Heterostelium</taxon>
    </lineage>
</organism>
<dbReference type="RefSeq" id="XP_020432412.1">
    <property type="nucleotide sequence ID" value="XM_020577964.1"/>
</dbReference>
<protein>
    <recommendedName>
        <fullName evidence="3">Kelch repeat-containing protein</fullName>
    </recommendedName>
</protein>
<name>D3BEG1_HETP5</name>
<dbReference type="Gene3D" id="2.120.10.80">
    <property type="entry name" value="Kelch-type beta propeller"/>
    <property type="match status" value="1"/>
</dbReference>
<sequence length="58" mass="6660">MDTKLRWKRLTPNNAMQKRGGHSATLIGQKLYIFGGCAYTNNNNQSMIIFRNDNNNNN</sequence>
<keyword evidence="2" id="KW-1185">Reference proteome</keyword>
<dbReference type="Proteomes" id="UP000001396">
    <property type="component" value="Unassembled WGS sequence"/>
</dbReference>
<dbReference type="EMBL" id="ADBJ01000031">
    <property type="protein sequence ID" value="EFA80292.1"/>
    <property type="molecule type" value="Genomic_DNA"/>
</dbReference>
<dbReference type="GeneID" id="31362601"/>
<dbReference type="Pfam" id="PF07646">
    <property type="entry name" value="Kelch_2"/>
    <property type="match status" value="1"/>
</dbReference>
<reference evidence="1 2" key="1">
    <citation type="journal article" date="2011" name="Genome Res.">
        <title>Phylogeny-wide analysis of social amoeba genomes highlights ancient origins for complex intercellular communication.</title>
        <authorList>
            <person name="Heidel A.J."/>
            <person name="Lawal H.M."/>
            <person name="Felder M."/>
            <person name="Schilde C."/>
            <person name="Helps N.R."/>
            <person name="Tunggal B."/>
            <person name="Rivero F."/>
            <person name="John U."/>
            <person name="Schleicher M."/>
            <person name="Eichinger L."/>
            <person name="Platzer M."/>
            <person name="Noegel A.A."/>
            <person name="Schaap P."/>
            <person name="Gloeckner G."/>
        </authorList>
    </citation>
    <scope>NUCLEOTIDE SEQUENCE [LARGE SCALE GENOMIC DNA]</scope>
    <source>
        <strain evidence="2">ATCC 26659 / Pp 5 / PN500</strain>
    </source>
</reference>
<dbReference type="InterPro" id="IPR011498">
    <property type="entry name" value="Kelch_2"/>
</dbReference>
<evidence type="ECO:0008006" key="3">
    <source>
        <dbReference type="Google" id="ProtNLM"/>
    </source>
</evidence>
<dbReference type="InterPro" id="IPR015915">
    <property type="entry name" value="Kelch-typ_b-propeller"/>
</dbReference>
<gene>
    <name evidence="1" type="ORF">PPL_07120</name>
</gene>
<dbReference type="AlphaFoldDB" id="D3BEG1"/>
<evidence type="ECO:0000313" key="1">
    <source>
        <dbReference type="EMBL" id="EFA80292.1"/>
    </source>
</evidence>
<proteinExistence type="predicted"/>
<dbReference type="SUPFAM" id="SSF117281">
    <property type="entry name" value="Kelch motif"/>
    <property type="match status" value="1"/>
</dbReference>
<accession>D3BEG1</accession>
<comment type="caution">
    <text evidence="1">The sequence shown here is derived from an EMBL/GenBank/DDBJ whole genome shotgun (WGS) entry which is preliminary data.</text>
</comment>
<evidence type="ECO:0000313" key="2">
    <source>
        <dbReference type="Proteomes" id="UP000001396"/>
    </source>
</evidence>